<reference evidence="1 2" key="1">
    <citation type="submission" date="2016-07" db="EMBL/GenBank/DDBJ databases">
        <title>Draft genome sequence of Prauserella muralis DSM 45305, isolated from a mould-covered wall in an indoor environment.</title>
        <authorList>
            <person name="Ruckert C."/>
            <person name="Albersmeier A."/>
            <person name="Jiang C.-L."/>
            <person name="Jiang Y."/>
            <person name="Kalinowski J."/>
            <person name="Schneider O."/>
            <person name="Winkler A."/>
            <person name="Zotchev S.B."/>
        </authorList>
    </citation>
    <scope>NUCLEOTIDE SEQUENCE [LARGE SCALE GENOMIC DNA]</scope>
    <source>
        <strain evidence="1 2">DSM 45305</strain>
    </source>
</reference>
<dbReference type="AlphaFoldDB" id="A0A2V4BBQ9"/>
<dbReference type="EMBL" id="MASW01000001">
    <property type="protein sequence ID" value="PXY32825.1"/>
    <property type="molecule type" value="Genomic_DNA"/>
</dbReference>
<gene>
    <name evidence="1" type="ORF">BAY60_08760</name>
</gene>
<organism evidence="1 2">
    <name type="scientific">Prauserella muralis</name>
    <dbReference type="NCBI Taxonomy" id="588067"/>
    <lineage>
        <taxon>Bacteria</taxon>
        <taxon>Bacillati</taxon>
        <taxon>Actinomycetota</taxon>
        <taxon>Actinomycetes</taxon>
        <taxon>Pseudonocardiales</taxon>
        <taxon>Pseudonocardiaceae</taxon>
        <taxon>Prauserella</taxon>
    </lineage>
</organism>
<dbReference type="Proteomes" id="UP000249915">
    <property type="component" value="Unassembled WGS sequence"/>
</dbReference>
<comment type="caution">
    <text evidence="1">The sequence shown here is derived from an EMBL/GenBank/DDBJ whole genome shotgun (WGS) entry which is preliminary data.</text>
</comment>
<evidence type="ECO:0008006" key="3">
    <source>
        <dbReference type="Google" id="ProtNLM"/>
    </source>
</evidence>
<evidence type="ECO:0000313" key="1">
    <source>
        <dbReference type="EMBL" id="PXY32825.1"/>
    </source>
</evidence>
<accession>A0A2V4BBQ9</accession>
<dbReference type="InterPro" id="IPR049975">
    <property type="entry name" value="SAV_915-like_dom"/>
</dbReference>
<sequence length="96" mass="10822">MTPVPPEFPPVVYLPCATHTEDPADAVVELRRTRDGRMALMAYSALDRLKYCCGEQQPWMVVPTPTLQRIQQVQPFELVLLDVIIPPEHRHGASDA</sequence>
<dbReference type="NCBIfam" id="NF042914">
    <property type="entry name" value="SAV915_dom"/>
    <property type="match status" value="1"/>
</dbReference>
<keyword evidence="2" id="KW-1185">Reference proteome</keyword>
<evidence type="ECO:0000313" key="2">
    <source>
        <dbReference type="Proteomes" id="UP000249915"/>
    </source>
</evidence>
<protein>
    <recommendedName>
        <fullName evidence="3">SseB protein N-terminal domain-containing protein</fullName>
    </recommendedName>
</protein>
<name>A0A2V4BBQ9_9PSEU</name>
<proteinExistence type="predicted"/>